<dbReference type="InterPro" id="IPR035994">
    <property type="entry name" value="Nucleoside_phosphorylase_sf"/>
</dbReference>
<gene>
    <name evidence="2" type="ORF">GJ698_08230</name>
</gene>
<proteinExistence type="predicted"/>
<reference evidence="2 3" key="1">
    <citation type="submission" date="2019-11" db="EMBL/GenBank/DDBJ databases">
        <title>Novel species isolated from a subtropical stream in China.</title>
        <authorList>
            <person name="Lu H."/>
        </authorList>
    </citation>
    <scope>NUCLEOTIDE SEQUENCE [LARGE SCALE GENOMIC DNA]</scope>
    <source>
        <strain evidence="2 3">FT26W</strain>
    </source>
</reference>
<dbReference type="Proteomes" id="UP000439986">
    <property type="component" value="Unassembled WGS sequence"/>
</dbReference>
<dbReference type="Gene3D" id="3.40.50.1580">
    <property type="entry name" value="Nucleoside phosphorylase domain"/>
    <property type="match status" value="2"/>
</dbReference>
<feature type="chain" id="PRO_5032772169" description="Purine nucleoside permease" evidence="1">
    <location>
        <begin position="22"/>
        <end position="661"/>
    </location>
</feature>
<dbReference type="PANTHER" id="PTHR38643">
    <property type="entry name" value="PURINE NUCLEOSIDE PERMEASE C285.05-RELATED"/>
    <property type="match status" value="1"/>
</dbReference>
<protein>
    <recommendedName>
        <fullName evidence="4">Purine nucleoside permease</fullName>
    </recommendedName>
</protein>
<evidence type="ECO:0008006" key="4">
    <source>
        <dbReference type="Google" id="ProtNLM"/>
    </source>
</evidence>
<sequence length="661" mass="71971">MPRHHLLTALLLAGVAATAAAAPAATPRPVKVMIISMFDKEAEIWTDKLQLTQSIAVPGLSPRYPVVHCNAADVCQLTTDMGKANAAASVAAMVHSGLFDLRASYFLVAGIGGIDPAQGTTGTAAWSRHLVDADLAWELDARERGDGWSTGYLGINMKTPADVPPLHYGSEMYQLNEELMQRALALSRDAVLADPEQARSYRARYPSAPANQPPQVRQCDTMTGNTWYHGELLGQRARDWFAQLTANQGKYCIVAQEDNATYTALKRGSEAGLLDVQRVAVLRTASNFDRQPPGMTALESLHAQSGGYPPALQNLYIAGNPLVQDILKHWQDGAAPAAVTRKTAPAYAPKVMIVNMFGAEAAPFVKGLKLTEKRKVPGLSARYPEVQCNREQICQLTTDMGYSNAAASISALLYASGFDLRNTYFIIAGIAGISPRHGTVATAAWADYAVDYSLSHEIDAREMPQDWAYGYFGIHTNAPGQLPRFDYRTEVFQLNTALVDRAYKLSQHVKLSDSDAARAYRASFTTAPANQPPAVTRCDTVSGDTWYAGETLGRRAEEWSVLLTGGKARYCTSQQEDNATLEVLRRGQAAGRVDFGRVLILRSASDVDRPHPGQSNSDVLVNYAQQGGFEPSTANLLLTAQPVLREMTRHWSRWKQGVPAD</sequence>
<feature type="signal peptide" evidence="1">
    <location>
        <begin position="1"/>
        <end position="21"/>
    </location>
</feature>
<keyword evidence="1" id="KW-0732">Signal</keyword>
<dbReference type="GO" id="GO:0055085">
    <property type="term" value="P:transmembrane transport"/>
    <property type="evidence" value="ECO:0007669"/>
    <property type="project" value="InterPro"/>
</dbReference>
<evidence type="ECO:0000313" key="3">
    <source>
        <dbReference type="Proteomes" id="UP000439986"/>
    </source>
</evidence>
<evidence type="ECO:0000313" key="2">
    <source>
        <dbReference type="EMBL" id="MRW84085.1"/>
    </source>
</evidence>
<comment type="caution">
    <text evidence="2">The sequence shown here is derived from an EMBL/GenBank/DDBJ whole genome shotgun (WGS) entry which is preliminary data.</text>
</comment>
<dbReference type="EMBL" id="WKJL01000004">
    <property type="protein sequence ID" value="MRW84085.1"/>
    <property type="molecule type" value="Genomic_DNA"/>
</dbReference>
<organism evidence="2 3">
    <name type="scientific">Duganella aquatilis</name>
    <dbReference type="NCBI Taxonomy" id="2666082"/>
    <lineage>
        <taxon>Bacteria</taxon>
        <taxon>Pseudomonadati</taxon>
        <taxon>Pseudomonadota</taxon>
        <taxon>Betaproteobacteria</taxon>
        <taxon>Burkholderiales</taxon>
        <taxon>Oxalobacteraceae</taxon>
        <taxon>Telluria group</taxon>
        <taxon>Duganella</taxon>
    </lineage>
</organism>
<accession>A0A844D2T3</accession>
<dbReference type="InterPro" id="IPR009486">
    <property type="entry name" value="Pur_nuclsid_perm"/>
</dbReference>
<dbReference type="Pfam" id="PF06516">
    <property type="entry name" value="NUP"/>
    <property type="match status" value="2"/>
</dbReference>
<keyword evidence="3" id="KW-1185">Reference proteome</keyword>
<evidence type="ECO:0000256" key="1">
    <source>
        <dbReference type="SAM" id="SignalP"/>
    </source>
</evidence>
<dbReference type="RefSeq" id="WP_154357140.1">
    <property type="nucleotide sequence ID" value="NZ_WKJL01000004.1"/>
</dbReference>
<dbReference type="PANTHER" id="PTHR38643:SF1">
    <property type="entry name" value="PURINE NUCLEOSIDE PERMEASE C285.05-RELATED"/>
    <property type="match status" value="1"/>
</dbReference>
<dbReference type="GO" id="GO:0009116">
    <property type="term" value="P:nucleoside metabolic process"/>
    <property type="evidence" value="ECO:0007669"/>
    <property type="project" value="InterPro"/>
</dbReference>
<dbReference type="GO" id="GO:0003824">
    <property type="term" value="F:catalytic activity"/>
    <property type="evidence" value="ECO:0007669"/>
    <property type="project" value="InterPro"/>
</dbReference>
<dbReference type="AlphaFoldDB" id="A0A844D2T3"/>
<name>A0A844D2T3_9BURK</name>